<dbReference type="SUPFAM" id="SSF53187">
    <property type="entry name" value="Zn-dependent exopeptidases"/>
    <property type="match status" value="1"/>
</dbReference>
<feature type="binding site" evidence="5">
    <location>
        <position position="181"/>
    </location>
    <ligand>
        <name>Mn(2+)</name>
        <dbReference type="ChEBI" id="CHEBI:29035"/>
        <label>2</label>
    </ligand>
</feature>
<gene>
    <name evidence="7" type="ORF">CEURO_LOCUS15839</name>
</gene>
<dbReference type="OrthoDB" id="6119954at2759"/>
<feature type="signal peptide" evidence="6">
    <location>
        <begin position="1"/>
        <end position="24"/>
    </location>
</feature>
<evidence type="ECO:0000256" key="1">
    <source>
        <dbReference type="ARBA" id="ARBA00006153"/>
    </source>
</evidence>
<dbReference type="CDD" id="cd08017">
    <property type="entry name" value="M20_IAA_Hyd"/>
    <property type="match status" value="1"/>
</dbReference>
<dbReference type="InterPro" id="IPR036264">
    <property type="entry name" value="Bact_exopeptidase_dim_dom"/>
</dbReference>
<dbReference type="PIRSF" id="PIRSF005962">
    <property type="entry name" value="Pept_M20D_amidohydro"/>
    <property type="match status" value="1"/>
</dbReference>
<dbReference type="Gene3D" id="3.40.630.10">
    <property type="entry name" value="Zn peptidases"/>
    <property type="match status" value="1"/>
</dbReference>
<keyword evidence="8" id="KW-1185">Reference proteome</keyword>
<dbReference type="PANTHER" id="PTHR11014:SF62">
    <property type="entry name" value="IAA-AMINO ACID HYDROLASE ILR1-LIKE 6"/>
    <property type="match status" value="1"/>
</dbReference>
<dbReference type="FunFam" id="3.30.70.360:FF:000001">
    <property type="entry name" value="N-acetyldiaminopimelate deacetylase"/>
    <property type="match status" value="1"/>
</dbReference>
<evidence type="ECO:0000313" key="7">
    <source>
        <dbReference type="EMBL" id="CAH9102573.1"/>
    </source>
</evidence>
<comment type="cofactor">
    <cofactor evidence="5">
        <name>Mn(2+)</name>
        <dbReference type="ChEBI" id="CHEBI:29035"/>
    </cofactor>
    <text evidence="5">The Mn(2+) ion enhances activity.</text>
</comment>
<dbReference type="InterPro" id="IPR017439">
    <property type="entry name" value="Amidohydrolase"/>
</dbReference>
<evidence type="ECO:0000256" key="6">
    <source>
        <dbReference type="SAM" id="SignalP"/>
    </source>
</evidence>
<feature type="binding site" evidence="5">
    <location>
        <position position="429"/>
    </location>
    <ligand>
        <name>Mn(2+)</name>
        <dbReference type="ChEBI" id="CHEBI:29035"/>
        <label>2</label>
    </ligand>
</feature>
<dbReference type="Proteomes" id="UP001152484">
    <property type="component" value="Unassembled WGS sequence"/>
</dbReference>
<accession>A0A9P1EFH0</accession>
<keyword evidence="5" id="KW-0479">Metal-binding</keyword>
<comment type="caution">
    <text evidence="7">The sequence shown here is derived from an EMBL/GenBank/DDBJ whole genome shotgun (WGS) entry which is preliminary data.</text>
</comment>
<dbReference type="GO" id="GO:0046872">
    <property type="term" value="F:metal ion binding"/>
    <property type="evidence" value="ECO:0007669"/>
    <property type="project" value="UniProtKB-KW"/>
</dbReference>
<reference evidence="7" key="1">
    <citation type="submission" date="2022-07" db="EMBL/GenBank/DDBJ databases">
        <authorList>
            <person name="Macas J."/>
            <person name="Novak P."/>
            <person name="Neumann P."/>
        </authorList>
    </citation>
    <scope>NUCLEOTIDE SEQUENCE</scope>
</reference>
<dbReference type="InterPro" id="IPR044757">
    <property type="entry name" value="ILR1-like_Hyd"/>
</dbReference>
<evidence type="ECO:0000256" key="4">
    <source>
        <dbReference type="ARBA" id="ARBA00023211"/>
    </source>
</evidence>
<dbReference type="NCBIfam" id="TIGR01891">
    <property type="entry name" value="amidohydrolases"/>
    <property type="match status" value="1"/>
</dbReference>
<protein>
    <recommendedName>
        <fullName evidence="9">IAA-amino acid hydrolase ILR1-like 6</fullName>
    </recommendedName>
</protein>
<organism evidence="7 8">
    <name type="scientific">Cuscuta europaea</name>
    <name type="common">European dodder</name>
    <dbReference type="NCBI Taxonomy" id="41803"/>
    <lineage>
        <taxon>Eukaryota</taxon>
        <taxon>Viridiplantae</taxon>
        <taxon>Streptophyta</taxon>
        <taxon>Embryophyta</taxon>
        <taxon>Tracheophyta</taxon>
        <taxon>Spermatophyta</taxon>
        <taxon>Magnoliopsida</taxon>
        <taxon>eudicotyledons</taxon>
        <taxon>Gunneridae</taxon>
        <taxon>Pentapetalae</taxon>
        <taxon>asterids</taxon>
        <taxon>lamiids</taxon>
        <taxon>Solanales</taxon>
        <taxon>Convolvulaceae</taxon>
        <taxon>Cuscuteae</taxon>
        <taxon>Cuscuta</taxon>
        <taxon>Cuscuta subgen. Cuscuta</taxon>
    </lineage>
</organism>
<dbReference type="AlphaFoldDB" id="A0A9P1EFH0"/>
<name>A0A9P1EFH0_CUSEU</name>
<evidence type="ECO:0000256" key="3">
    <source>
        <dbReference type="ARBA" id="ARBA00022801"/>
    </source>
</evidence>
<feature type="binding site" evidence="5">
    <location>
        <position position="179"/>
    </location>
    <ligand>
        <name>Mn(2+)</name>
        <dbReference type="ChEBI" id="CHEBI:29035"/>
        <label>2</label>
    </ligand>
</feature>
<feature type="chain" id="PRO_5040363812" description="IAA-amino acid hydrolase ILR1-like 6" evidence="6">
    <location>
        <begin position="25"/>
        <end position="459"/>
    </location>
</feature>
<feature type="binding site" evidence="5">
    <location>
        <position position="239"/>
    </location>
    <ligand>
        <name>Mn(2+)</name>
        <dbReference type="ChEBI" id="CHEBI:29035"/>
        <label>2</label>
    </ligand>
</feature>
<dbReference type="GO" id="GO:0016787">
    <property type="term" value="F:hydrolase activity"/>
    <property type="evidence" value="ECO:0007669"/>
    <property type="project" value="UniProtKB-KW"/>
</dbReference>
<evidence type="ECO:0000313" key="8">
    <source>
        <dbReference type="Proteomes" id="UP001152484"/>
    </source>
</evidence>
<evidence type="ECO:0008006" key="9">
    <source>
        <dbReference type="Google" id="ProtNLM"/>
    </source>
</evidence>
<sequence>MKLFFCSSLVILFCFLDFPGTTSSEDRHDLPYLTSSPTSGGGFNKSPENILRNQSLSLPWRDVATSSCQEVWSRTCSDELLRVAGEKENVEWIKSVRRAIHRNPELAFEEYETSRLVREELDKMGVPYDFPLAVTGIRATVGTGGPPFVALRADMDALPIQEGVEWEHKSEVAGKMHACGHDAHVAMLLGAAKILKLRQHFLKGTVILIFQPAEEAGNGAKKMIADGALDKAEAIFALHVSHQHPTGVIGSRPGPLLAGCGFFRAVIGGQGNPVVAASAAIISLQAIVSREADPLDAQVISVTSVDSLGAKSESVVLRGTFRAFSDSSLRQLLKRIREVIAEQVSVFTCSATVDFFNDKDTFYPPTVNEERMYEHVKKVSEHLVGPSNFRVVAPLMGAEDFSFYSQLIPAAFFYVGIMNKTLGSVHSGHSPLFMIDEDALPIGAAAHAAIAERFLYDYE</sequence>
<dbReference type="PANTHER" id="PTHR11014">
    <property type="entry name" value="PEPTIDASE M20 FAMILY MEMBER"/>
    <property type="match status" value="1"/>
</dbReference>
<dbReference type="Gene3D" id="3.30.70.360">
    <property type="match status" value="1"/>
</dbReference>
<keyword evidence="4 5" id="KW-0464">Manganese</keyword>
<feature type="binding site" evidence="5">
    <location>
        <position position="215"/>
    </location>
    <ligand>
        <name>Mn(2+)</name>
        <dbReference type="ChEBI" id="CHEBI:29035"/>
        <label>2</label>
    </ligand>
</feature>
<proteinExistence type="inferred from homology"/>
<keyword evidence="3" id="KW-0378">Hydrolase</keyword>
<dbReference type="InterPro" id="IPR002933">
    <property type="entry name" value="Peptidase_M20"/>
</dbReference>
<dbReference type="Pfam" id="PF01546">
    <property type="entry name" value="Peptidase_M20"/>
    <property type="match status" value="1"/>
</dbReference>
<dbReference type="EMBL" id="CAMAPE010000041">
    <property type="protein sequence ID" value="CAH9102573.1"/>
    <property type="molecule type" value="Genomic_DNA"/>
</dbReference>
<evidence type="ECO:0000256" key="5">
    <source>
        <dbReference type="PIRSR" id="PIRSR005962-1"/>
    </source>
</evidence>
<dbReference type="GO" id="GO:0009850">
    <property type="term" value="P:auxin metabolic process"/>
    <property type="evidence" value="ECO:0007669"/>
    <property type="project" value="InterPro"/>
</dbReference>
<keyword evidence="2 6" id="KW-0732">Signal</keyword>
<dbReference type="GO" id="GO:0009694">
    <property type="term" value="P:jasmonic acid metabolic process"/>
    <property type="evidence" value="ECO:0007669"/>
    <property type="project" value="TreeGrafter"/>
</dbReference>
<dbReference type="SUPFAM" id="SSF55031">
    <property type="entry name" value="Bacterial exopeptidase dimerisation domain"/>
    <property type="match status" value="1"/>
</dbReference>
<evidence type="ECO:0000256" key="2">
    <source>
        <dbReference type="ARBA" id="ARBA00022729"/>
    </source>
</evidence>
<comment type="similarity">
    <text evidence="1">Belongs to the peptidase M20 family.</text>
</comment>